<gene>
    <name evidence="5" type="ORF">A3G03_01150</name>
</gene>
<keyword evidence="3" id="KW-0378">Hydrolase</keyword>
<dbReference type="AlphaFoldDB" id="A0A1G2P501"/>
<dbReference type="PANTHER" id="PTHR33397:SF3">
    <property type="entry name" value="MRNA NUCLEASE HEPT"/>
    <property type="match status" value="1"/>
</dbReference>
<dbReference type="GO" id="GO:0110001">
    <property type="term" value="C:toxin-antitoxin complex"/>
    <property type="evidence" value="ECO:0007669"/>
    <property type="project" value="InterPro"/>
</dbReference>
<evidence type="ECO:0000256" key="1">
    <source>
        <dbReference type="ARBA" id="ARBA00022649"/>
    </source>
</evidence>
<evidence type="ECO:0008006" key="7">
    <source>
        <dbReference type="Google" id="ProtNLM"/>
    </source>
</evidence>
<evidence type="ECO:0000313" key="5">
    <source>
        <dbReference type="EMBL" id="OHA43406.1"/>
    </source>
</evidence>
<proteinExistence type="inferred from homology"/>
<organism evidence="5 6">
    <name type="scientific">Candidatus Taylorbacteria bacterium RIFCSPLOWO2_12_FULL_44_15c</name>
    <dbReference type="NCBI Taxonomy" id="1802333"/>
    <lineage>
        <taxon>Bacteria</taxon>
        <taxon>Candidatus Tayloriibacteriota</taxon>
    </lineage>
</organism>
<keyword evidence="2" id="KW-0540">Nuclease</keyword>
<sequence>MPNSNVIKSKLAAMSSYMEELMPFVEKYRRGEMPLDSSEVHIIERMFQLLADAAIDINTHIITRNRLESPDDYEGTFRVLGKSRIIPLGLGEQISSSVGLRNRMVHGYEKVQKKKMLDDISNGIGQYVEYMKYIIEYIEKQPPEN</sequence>
<dbReference type="Pfam" id="PF01934">
    <property type="entry name" value="HepT-like"/>
    <property type="match status" value="1"/>
</dbReference>
<reference evidence="5 6" key="1">
    <citation type="journal article" date="2016" name="Nat. Commun.">
        <title>Thousands of microbial genomes shed light on interconnected biogeochemical processes in an aquifer system.</title>
        <authorList>
            <person name="Anantharaman K."/>
            <person name="Brown C.T."/>
            <person name="Hug L.A."/>
            <person name="Sharon I."/>
            <person name="Castelle C.J."/>
            <person name="Probst A.J."/>
            <person name="Thomas B.C."/>
            <person name="Singh A."/>
            <person name="Wilkins M.J."/>
            <person name="Karaoz U."/>
            <person name="Brodie E.L."/>
            <person name="Williams K.H."/>
            <person name="Hubbard S.S."/>
            <person name="Banfield J.F."/>
        </authorList>
    </citation>
    <scope>NUCLEOTIDE SEQUENCE [LARGE SCALE GENOMIC DNA]</scope>
</reference>
<keyword evidence="1" id="KW-1277">Toxin-antitoxin system</keyword>
<evidence type="ECO:0000313" key="6">
    <source>
        <dbReference type="Proteomes" id="UP000176355"/>
    </source>
</evidence>
<dbReference type="GO" id="GO:0004540">
    <property type="term" value="F:RNA nuclease activity"/>
    <property type="evidence" value="ECO:0007669"/>
    <property type="project" value="InterPro"/>
</dbReference>
<dbReference type="Gene3D" id="1.20.120.580">
    <property type="entry name" value="bsu32300-like"/>
    <property type="match status" value="1"/>
</dbReference>
<comment type="similarity">
    <text evidence="4">Belongs to the HepT RNase toxin family.</text>
</comment>
<evidence type="ECO:0000256" key="2">
    <source>
        <dbReference type="ARBA" id="ARBA00022722"/>
    </source>
</evidence>
<comment type="caution">
    <text evidence="5">The sequence shown here is derived from an EMBL/GenBank/DDBJ whole genome shotgun (WGS) entry which is preliminary data.</text>
</comment>
<evidence type="ECO:0000256" key="3">
    <source>
        <dbReference type="ARBA" id="ARBA00022801"/>
    </source>
</evidence>
<dbReference type="GO" id="GO:0016787">
    <property type="term" value="F:hydrolase activity"/>
    <property type="evidence" value="ECO:0007669"/>
    <property type="project" value="UniProtKB-KW"/>
</dbReference>
<protein>
    <recommendedName>
        <fullName evidence="7">DUF86 domain-containing protein</fullName>
    </recommendedName>
</protein>
<dbReference type="InterPro" id="IPR052379">
    <property type="entry name" value="Type_VII_TA_RNase"/>
</dbReference>
<dbReference type="PANTHER" id="PTHR33397">
    <property type="entry name" value="UPF0331 PROTEIN YUTE"/>
    <property type="match status" value="1"/>
</dbReference>
<evidence type="ECO:0000256" key="4">
    <source>
        <dbReference type="ARBA" id="ARBA00024207"/>
    </source>
</evidence>
<dbReference type="InterPro" id="IPR008201">
    <property type="entry name" value="HepT-like"/>
</dbReference>
<accession>A0A1G2P501</accession>
<dbReference type="NCBIfam" id="NF047751">
    <property type="entry name" value="HepT_toxin"/>
    <property type="match status" value="1"/>
</dbReference>
<name>A0A1G2P501_9BACT</name>
<dbReference type="Proteomes" id="UP000176355">
    <property type="component" value="Unassembled WGS sequence"/>
</dbReference>
<dbReference type="InterPro" id="IPR037038">
    <property type="entry name" value="HepT-like_sf"/>
</dbReference>
<dbReference type="EMBL" id="MHSL01000024">
    <property type="protein sequence ID" value="OHA43406.1"/>
    <property type="molecule type" value="Genomic_DNA"/>
</dbReference>
<dbReference type="STRING" id="1802333.A3G03_01150"/>